<name>A0A6S6SCE7_9GAMM</name>
<dbReference type="EMBL" id="CACVAV010000066">
    <property type="protein sequence ID" value="CAA6803896.1"/>
    <property type="molecule type" value="Genomic_DNA"/>
</dbReference>
<gene>
    <name evidence="2" type="ORF">HELGO_WM30488</name>
</gene>
<dbReference type="InterPro" id="IPR011990">
    <property type="entry name" value="TPR-like_helical_dom_sf"/>
</dbReference>
<feature type="signal peptide" evidence="1">
    <location>
        <begin position="1"/>
        <end position="23"/>
    </location>
</feature>
<evidence type="ECO:0000313" key="2">
    <source>
        <dbReference type="EMBL" id="CAA6803896.1"/>
    </source>
</evidence>
<dbReference type="AlphaFoldDB" id="A0A6S6SCE7"/>
<keyword evidence="1" id="KW-0732">Signal</keyword>
<dbReference type="Gene3D" id="1.25.40.10">
    <property type="entry name" value="Tetratricopeptide repeat domain"/>
    <property type="match status" value="1"/>
</dbReference>
<reference evidence="2" key="1">
    <citation type="submission" date="2020-01" db="EMBL/GenBank/DDBJ databases">
        <authorList>
            <person name="Meier V. D."/>
            <person name="Meier V D."/>
        </authorList>
    </citation>
    <scope>NUCLEOTIDE SEQUENCE</scope>
    <source>
        <strain evidence="2">HLG_WM_MAG_08</strain>
    </source>
</reference>
<accession>A0A6S6SCE7</accession>
<protein>
    <submittedName>
        <fullName evidence="2">Uncharacterized protein</fullName>
    </submittedName>
</protein>
<organism evidence="2">
    <name type="scientific">uncultured Thiotrichaceae bacterium</name>
    <dbReference type="NCBI Taxonomy" id="298394"/>
    <lineage>
        <taxon>Bacteria</taxon>
        <taxon>Pseudomonadati</taxon>
        <taxon>Pseudomonadota</taxon>
        <taxon>Gammaproteobacteria</taxon>
        <taxon>Thiotrichales</taxon>
        <taxon>Thiotrichaceae</taxon>
        <taxon>environmental samples</taxon>
    </lineage>
</organism>
<feature type="chain" id="PRO_5027864479" evidence="1">
    <location>
        <begin position="24"/>
        <end position="749"/>
    </location>
</feature>
<proteinExistence type="predicted"/>
<sequence>MKHCKVYLFCLISWLLLPGHLLAGGGDYYSPFYVDKGFNILPSSLTSRRAYKRSSHHSGTYHSEDYNEITERKKFNVQAWSEFLQRSPEDSQKIVYEGLVPDDLAPEIKNYLSAVRAQEALVTRPPKDKQPYNPAIEKLQSALADTSSDFLRQRYVFLILRLAHYSGQYDKVETLYAQYQKERQQPEAEISHWIDALYAGALQRNGKRAAAAYRFARIFQDSRTKRLEAQVNFVIKTDAEWQALLALCQDDDEKALMHFVRSLKTKANSLQELQAIYQLAPDSQWVDEALVRELEYVQFGKDLLSMSGGPWWQGVTTIDYELLIADNRNEPKLLKQSKQRRISYLAELNDIVDTIRADKKRKDLFLSDFAVLYLKLLQQQPVSVQAVHDFQAEYENEERLAATKPLEYFVYLDNLTAVDAPAEEKISAYLEELMPLYRVGDDYGDNRGDFKLNIMDYTYIKLEPLYLKHKADWHPAKTYAAKNRGGVNLDNMLVVELRDFKKLLKEDGSQHSQLLQQMMKRMRETSGDYSLDEAIARKYLAADLPEKALAALQAAPPQTPEQVWRTVYNPFNTSVSGNNRKLGTGKTLKQVMETLLTLQKQVKANPKDAAAYYLLGTLHYNMSWFGNSPMVLRYYRQTTNWAGGQIDLDRARNYYELALKHSDDRDLTAKTLYALAKIEQVESYSKGIDPSTKGYGNLPVYGSPYKDTVMQQKAQGLGKYFGKLKAYEDTDYFRQVISQCADYRYFHSE</sequence>
<evidence type="ECO:0000256" key="1">
    <source>
        <dbReference type="SAM" id="SignalP"/>
    </source>
</evidence>